<proteinExistence type="predicted"/>
<comment type="caution">
    <text evidence="1">The sequence shown here is derived from an EMBL/GenBank/DDBJ whole genome shotgun (WGS) entry which is preliminary data.</text>
</comment>
<evidence type="ECO:0000313" key="1">
    <source>
        <dbReference type="EMBL" id="KAA9110936.1"/>
    </source>
</evidence>
<gene>
    <name evidence="1" type="ORF">F6B43_04710</name>
</gene>
<evidence type="ECO:0000313" key="2">
    <source>
        <dbReference type="Proteomes" id="UP000325827"/>
    </source>
</evidence>
<keyword evidence="2" id="KW-1185">Reference proteome</keyword>
<dbReference type="AlphaFoldDB" id="A0A5J5J4D7"/>
<dbReference type="Gene3D" id="3.40.960.10">
    <property type="entry name" value="VSR Endonuclease"/>
    <property type="match status" value="1"/>
</dbReference>
<reference evidence="2" key="1">
    <citation type="submission" date="2019-09" db="EMBL/GenBank/DDBJ databases">
        <title>Mumia zhuanghuii sp. nov. isolated from the intestinal contents of plateau pika (Ochotona curzoniae) in the Qinghai-Tibet plateau of China.</title>
        <authorList>
            <person name="Tian Z."/>
        </authorList>
    </citation>
    <scope>NUCLEOTIDE SEQUENCE [LARGE SCALE GENOMIC DNA]</scope>
    <source>
        <strain evidence="2">JCM 30598</strain>
    </source>
</reference>
<dbReference type="InterPro" id="IPR011335">
    <property type="entry name" value="Restrct_endonuc-II-like"/>
</dbReference>
<evidence type="ECO:0008006" key="3">
    <source>
        <dbReference type="Google" id="ProtNLM"/>
    </source>
</evidence>
<dbReference type="RefSeq" id="WP_150447708.1">
    <property type="nucleotide sequence ID" value="NZ_VYSA01000001.1"/>
</dbReference>
<protein>
    <recommendedName>
        <fullName evidence="3">DUF559 domain-containing protein</fullName>
    </recommendedName>
</protein>
<dbReference type="SUPFAM" id="SSF52980">
    <property type="entry name" value="Restriction endonuclease-like"/>
    <property type="match status" value="1"/>
</dbReference>
<dbReference type="OrthoDB" id="3173471at2"/>
<accession>A0A5J5J4D7</accession>
<dbReference type="EMBL" id="VYSA01000001">
    <property type="protein sequence ID" value="KAA9110936.1"/>
    <property type="molecule type" value="Genomic_DNA"/>
</dbReference>
<sequence length="325" mass="35935">MPPRIPLPSVLLSGTFSTEDARRAGIGQGRLRGRDISHPFRGLHASGPVGDDLVSYCEALVPLLGENRWFSHVTAARLWGMPLPTAWTSGEPLHTLAVAGAHRIERTEVVGWETERADVPRSVLGLLPVISPAAVWAQLSVPGAIRASTPQSEGARGRWPLSPQWLVAVGDFLLSGTRAATRVPLCSIDDLHAELRAHRGKRGAKALAWAIERLRRPVDSPRETFLRLGLVERGLPEPTVQVAVKTAAGVRHADLGYPDSRVLLEYHGDHHRTDRRQWREDLTRRQLFEDAGYTVIEVAYDDVHPDCAALAERVRRVLRRADRST</sequence>
<organism evidence="1 2">
    <name type="scientific">Microbacterium rhizomatis</name>
    <dbReference type="NCBI Taxonomy" id="1631477"/>
    <lineage>
        <taxon>Bacteria</taxon>
        <taxon>Bacillati</taxon>
        <taxon>Actinomycetota</taxon>
        <taxon>Actinomycetes</taxon>
        <taxon>Micrococcales</taxon>
        <taxon>Microbacteriaceae</taxon>
        <taxon>Microbacterium</taxon>
    </lineage>
</organism>
<name>A0A5J5J4D7_9MICO</name>
<dbReference type="Proteomes" id="UP000325827">
    <property type="component" value="Unassembled WGS sequence"/>
</dbReference>